<evidence type="ECO:0000256" key="1">
    <source>
        <dbReference type="SAM" id="SignalP"/>
    </source>
</evidence>
<gene>
    <name evidence="2" type="ORF">BD310DRAFT_224436</name>
</gene>
<protein>
    <recommendedName>
        <fullName evidence="4">Secreted protein</fullName>
    </recommendedName>
</protein>
<evidence type="ECO:0000313" key="3">
    <source>
        <dbReference type="Proteomes" id="UP000292082"/>
    </source>
</evidence>
<dbReference type="AlphaFoldDB" id="A0A4Q9PCS0"/>
<sequence length="121" mass="13259">MRIITQVRQLSFFLLLCSERSAMCPVIATLVKSDPSQAGQVCIRTDQDGPAQPSPRLRPIISCIMQIFATNTAGSVIQTPNNRSVYFIISAGHFSEVCADTLYRSALRVSTLALRTVVSQI</sequence>
<keyword evidence="1" id="KW-0732">Signal</keyword>
<dbReference type="EMBL" id="ML145245">
    <property type="protein sequence ID" value="TBU52579.1"/>
    <property type="molecule type" value="Genomic_DNA"/>
</dbReference>
<accession>A0A4Q9PCS0</accession>
<reference evidence="2 3" key="1">
    <citation type="submission" date="2019-01" db="EMBL/GenBank/DDBJ databases">
        <title>Draft genome sequences of three monokaryotic isolates of the white-rot basidiomycete fungus Dichomitus squalens.</title>
        <authorList>
            <consortium name="DOE Joint Genome Institute"/>
            <person name="Lopez S.C."/>
            <person name="Andreopoulos B."/>
            <person name="Pangilinan J."/>
            <person name="Lipzen A."/>
            <person name="Riley R."/>
            <person name="Ahrendt S."/>
            <person name="Ng V."/>
            <person name="Barry K."/>
            <person name="Daum C."/>
            <person name="Grigoriev I.V."/>
            <person name="Hilden K.S."/>
            <person name="Makela M.R."/>
            <person name="de Vries R.P."/>
        </authorList>
    </citation>
    <scope>NUCLEOTIDE SEQUENCE [LARGE SCALE GENOMIC DNA]</scope>
    <source>
        <strain evidence="2 3">CBS 464.89</strain>
    </source>
</reference>
<keyword evidence="3" id="KW-1185">Reference proteome</keyword>
<proteinExistence type="predicted"/>
<feature type="signal peptide" evidence="1">
    <location>
        <begin position="1"/>
        <end position="22"/>
    </location>
</feature>
<evidence type="ECO:0008006" key="4">
    <source>
        <dbReference type="Google" id="ProtNLM"/>
    </source>
</evidence>
<name>A0A4Q9PCS0_9APHY</name>
<evidence type="ECO:0000313" key="2">
    <source>
        <dbReference type="EMBL" id="TBU52579.1"/>
    </source>
</evidence>
<dbReference type="Proteomes" id="UP000292082">
    <property type="component" value="Unassembled WGS sequence"/>
</dbReference>
<organism evidence="2 3">
    <name type="scientific">Dichomitus squalens</name>
    <dbReference type="NCBI Taxonomy" id="114155"/>
    <lineage>
        <taxon>Eukaryota</taxon>
        <taxon>Fungi</taxon>
        <taxon>Dikarya</taxon>
        <taxon>Basidiomycota</taxon>
        <taxon>Agaricomycotina</taxon>
        <taxon>Agaricomycetes</taxon>
        <taxon>Polyporales</taxon>
        <taxon>Polyporaceae</taxon>
        <taxon>Dichomitus</taxon>
    </lineage>
</organism>
<feature type="chain" id="PRO_5020587794" description="Secreted protein" evidence="1">
    <location>
        <begin position="23"/>
        <end position="121"/>
    </location>
</feature>